<reference evidence="2" key="1">
    <citation type="submission" date="2016-11" db="UniProtKB">
        <authorList>
            <consortium name="WormBaseParasite"/>
        </authorList>
    </citation>
    <scope>IDENTIFICATION</scope>
    <source>
        <strain evidence="2">KR3021</strain>
    </source>
</reference>
<proteinExistence type="predicted"/>
<organism evidence="1 2">
    <name type="scientific">Rhabditophanes sp. KR3021</name>
    <dbReference type="NCBI Taxonomy" id="114890"/>
    <lineage>
        <taxon>Eukaryota</taxon>
        <taxon>Metazoa</taxon>
        <taxon>Ecdysozoa</taxon>
        <taxon>Nematoda</taxon>
        <taxon>Chromadorea</taxon>
        <taxon>Rhabditida</taxon>
        <taxon>Tylenchina</taxon>
        <taxon>Panagrolaimomorpha</taxon>
        <taxon>Strongyloidoidea</taxon>
        <taxon>Alloionematidae</taxon>
        <taxon>Rhabditophanes</taxon>
    </lineage>
</organism>
<name>A0AC35TP93_9BILA</name>
<dbReference type="Proteomes" id="UP000095286">
    <property type="component" value="Unplaced"/>
</dbReference>
<dbReference type="WBParaSite" id="RSKR_0000274200.1">
    <property type="protein sequence ID" value="RSKR_0000274200.1"/>
    <property type="gene ID" value="RSKR_0000274200"/>
</dbReference>
<sequence>MPDHIDALIVQARTNLQAGSKAEEDGDGPGAGKCYNAAVDFLVQAINTMPKDDKRRVPVSKVKEDFEQKVLRLRGHNESQKVHIETIDIKDGDTGFSYSKLFGRCVNESTKCVRVEDPYVRSRGQAIYFGAFCEFLVKNGKNIKLISLKTSEDNKAGGSEILTVLKKSLGTRGISLDIIYGEFHDRQIKFDSGWEVTLGRGLDIYQFVECGAIGFTDYSLRPCKNARIQFFKNT</sequence>
<accession>A0AC35TP93</accession>
<evidence type="ECO:0000313" key="2">
    <source>
        <dbReference type="WBParaSite" id="RSKR_0000274200.1"/>
    </source>
</evidence>
<evidence type="ECO:0000313" key="1">
    <source>
        <dbReference type="Proteomes" id="UP000095286"/>
    </source>
</evidence>
<protein>
    <submittedName>
        <fullName evidence="2">MIT_C domain-containing protein</fullName>
    </submittedName>
</protein>